<organism evidence="2 3">
    <name type="scientific">Microvirga splendida</name>
    <dbReference type="NCBI Taxonomy" id="2795727"/>
    <lineage>
        <taxon>Bacteria</taxon>
        <taxon>Pseudomonadati</taxon>
        <taxon>Pseudomonadota</taxon>
        <taxon>Alphaproteobacteria</taxon>
        <taxon>Hyphomicrobiales</taxon>
        <taxon>Methylobacteriaceae</taxon>
        <taxon>Microvirga</taxon>
    </lineage>
</organism>
<sequence length="64" mass="6773">MPIPVLVGGANGHPTLAGKGRLIRTSDLWVMAEDHGCARSMASGIVSAGRSRPRRRTPEETAYG</sequence>
<evidence type="ECO:0000313" key="3">
    <source>
        <dbReference type="Proteomes" id="UP000620670"/>
    </source>
</evidence>
<comment type="caution">
    <text evidence="2">The sequence shown here is derived from an EMBL/GenBank/DDBJ whole genome shotgun (WGS) entry which is preliminary data.</text>
</comment>
<dbReference type="RefSeq" id="WP_199051198.1">
    <property type="nucleotide sequence ID" value="NZ_JAELXT010000036.1"/>
</dbReference>
<feature type="region of interest" description="Disordered" evidence="1">
    <location>
        <begin position="44"/>
        <end position="64"/>
    </location>
</feature>
<reference evidence="3" key="1">
    <citation type="submission" date="2020-12" db="EMBL/GenBank/DDBJ databases">
        <title>Hymenobacter sp.</title>
        <authorList>
            <person name="Kim M.K."/>
        </authorList>
    </citation>
    <scope>NUCLEOTIDE SEQUENCE [LARGE SCALE GENOMIC DNA]</scope>
    <source>
        <strain evidence="3">BT325</strain>
    </source>
</reference>
<dbReference type="EMBL" id="JAELXT010000036">
    <property type="protein sequence ID" value="MBJ6127978.1"/>
    <property type="molecule type" value="Genomic_DNA"/>
</dbReference>
<evidence type="ECO:0000256" key="1">
    <source>
        <dbReference type="SAM" id="MobiDB-lite"/>
    </source>
</evidence>
<dbReference type="Proteomes" id="UP000620670">
    <property type="component" value="Unassembled WGS sequence"/>
</dbReference>
<name>A0ABS0Y6N5_9HYPH</name>
<accession>A0ABS0Y6N5</accession>
<proteinExistence type="predicted"/>
<keyword evidence="3" id="KW-1185">Reference proteome</keyword>
<gene>
    <name evidence="2" type="ORF">JAO75_21495</name>
</gene>
<protein>
    <submittedName>
        <fullName evidence="2">Uncharacterized protein</fullName>
    </submittedName>
</protein>
<evidence type="ECO:0000313" key="2">
    <source>
        <dbReference type="EMBL" id="MBJ6127978.1"/>
    </source>
</evidence>